<feature type="compositionally biased region" description="Basic and acidic residues" evidence="5">
    <location>
        <begin position="460"/>
        <end position="482"/>
    </location>
</feature>
<feature type="compositionally biased region" description="Basic and acidic residues" evidence="5">
    <location>
        <begin position="266"/>
        <end position="286"/>
    </location>
</feature>
<feature type="region of interest" description="Disordered" evidence="5">
    <location>
        <begin position="2190"/>
        <end position="2231"/>
    </location>
</feature>
<dbReference type="InterPro" id="IPR016024">
    <property type="entry name" value="ARM-type_fold"/>
</dbReference>
<dbReference type="SMART" id="SM01116">
    <property type="entry name" value="Cyanate_lyase"/>
    <property type="match status" value="1"/>
</dbReference>
<dbReference type="InterPro" id="IPR036581">
    <property type="entry name" value="Cyanate_lyase_C_sf"/>
</dbReference>
<dbReference type="PROSITE" id="PS50005">
    <property type="entry name" value="TPR"/>
    <property type="match status" value="1"/>
</dbReference>
<feature type="region of interest" description="Disordered" evidence="5">
    <location>
        <begin position="237"/>
        <end position="256"/>
    </location>
</feature>
<feature type="compositionally biased region" description="Acidic residues" evidence="5">
    <location>
        <begin position="2736"/>
        <end position="2757"/>
    </location>
</feature>
<evidence type="ECO:0000256" key="2">
    <source>
        <dbReference type="ARBA" id="ARBA00023239"/>
    </source>
</evidence>
<dbReference type="Gene3D" id="3.30.1160.10">
    <property type="entry name" value="Cyanate lyase, C-terminal domain"/>
    <property type="match status" value="1"/>
</dbReference>
<dbReference type="SMART" id="SM00028">
    <property type="entry name" value="TPR"/>
    <property type="match status" value="3"/>
</dbReference>
<dbReference type="PANTHER" id="PTHR34186">
    <property type="entry name" value="CYANATE HYDRATASE"/>
    <property type="match status" value="1"/>
</dbReference>
<feature type="compositionally biased region" description="Basic and acidic residues" evidence="5">
    <location>
        <begin position="320"/>
        <end position="342"/>
    </location>
</feature>
<dbReference type="HAMAP" id="MF_00535">
    <property type="entry name" value="Cyanate_hydrat"/>
    <property type="match status" value="1"/>
</dbReference>
<feature type="active site" evidence="3">
    <location>
        <position position="1099"/>
    </location>
</feature>
<dbReference type="Gene3D" id="1.10.260.40">
    <property type="entry name" value="lambda repressor-like DNA-binding domains"/>
    <property type="match status" value="1"/>
</dbReference>
<feature type="region of interest" description="Disordered" evidence="5">
    <location>
        <begin position="2652"/>
        <end position="2757"/>
    </location>
</feature>
<dbReference type="OrthoDB" id="431027at2759"/>
<dbReference type="InterPro" id="IPR003712">
    <property type="entry name" value="Cyanate_lyase_C"/>
</dbReference>
<dbReference type="InterPro" id="IPR024986">
    <property type="entry name" value="Nipped-B_C"/>
</dbReference>
<reference evidence="7 8" key="1">
    <citation type="submission" date="2016-02" db="EMBL/GenBank/DDBJ databases">
        <title>Genome analysis of coral dinoflagellate symbionts highlights evolutionary adaptations to a symbiotic lifestyle.</title>
        <authorList>
            <person name="Aranda M."/>
            <person name="Li Y."/>
            <person name="Liew Y.J."/>
            <person name="Baumgarten S."/>
            <person name="Simakov O."/>
            <person name="Wilson M."/>
            <person name="Piel J."/>
            <person name="Ashoor H."/>
            <person name="Bougouffa S."/>
            <person name="Bajic V.B."/>
            <person name="Ryu T."/>
            <person name="Ravasi T."/>
            <person name="Bayer T."/>
            <person name="Micklem G."/>
            <person name="Kim H."/>
            <person name="Bhak J."/>
            <person name="Lajeunesse T.C."/>
            <person name="Voolstra C.R."/>
        </authorList>
    </citation>
    <scope>NUCLEOTIDE SEQUENCE [LARGE SCALE GENOMIC DNA]</scope>
    <source>
        <strain evidence="7 8">CCMP2467</strain>
    </source>
</reference>
<feature type="compositionally biased region" description="Basic and acidic residues" evidence="5">
    <location>
        <begin position="488"/>
        <end position="510"/>
    </location>
</feature>
<dbReference type="Proteomes" id="UP000186817">
    <property type="component" value="Unassembled WGS sequence"/>
</dbReference>
<feature type="compositionally biased region" description="Basic and acidic residues" evidence="5">
    <location>
        <begin position="2669"/>
        <end position="2682"/>
    </location>
</feature>
<evidence type="ECO:0000259" key="6">
    <source>
        <dbReference type="SMART" id="SM01116"/>
    </source>
</evidence>
<accession>A0A1Q9CYI1</accession>
<dbReference type="SUPFAM" id="SSF47413">
    <property type="entry name" value="lambda repressor-like DNA-binding domains"/>
    <property type="match status" value="1"/>
</dbReference>
<feature type="active site" evidence="3">
    <location>
        <position position="1125"/>
    </location>
</feature>
<feature type="compositionally biased region" description="Low complexity" evidence="5">
    <location>
        <begin position="2222"/>
        <end position="2231"/>
    </location>
</feature>
<feature type="compositionally biased region" description="Basic and acidic residues" evidence="5">
    <location>
        <begin position="404"/>
        <end position="426"/>
    </location>
</feature>
<dbReference type="NCBIfam" id="NF002725">
    <property type="entry name" value="PRK02603.1"/>
    <property type="match status" value="1"/>
</dbReference>
<dbReference type="SUPFAM" id="SSF48371">
    <property type="entry name" value="ARM repeat"/>
    <property type="match status" value="1"/>
</dbReference>
<dbReference type="GO" id="GO:0008824">
    <property type="term" value="F:cyanate hydratase activity"/>
    <property type="evidence" value="ECO:0007669"/>
    <property type="project" value="UniProtKB-UniRule"/>
</dbReference>
<dbReference type="InterPro" id="IPR010982">
    <property type="entry name" value="Lambda_DNA-bd_dom_sf"/>
</dbReference>
<feature type="region of interest" description="Disordered" evidence="5">
    <location>
        <begin position="1185"/>
        <end position="1204"/>
    </location>
</feature>
<feature type="compositionally biased region" description="Basic and acidic residues" evidence="5">
    <location>
        <begin position="348"/>
        <end position="370"/>
    </location>
</feature>
<evidence type="ECO:0000313" key="8">
    <source>
        <dbReference type="Proteomes" id="UP000186817"/>
    </source>
</evidence>
<comment type="similarity">
    <text evidence="3">Belongs to the cyanase family.</text>
</comment>
<comment type="catalytic activity">
    <reaction evidence="3">
        <text>cyanate + hydrogencarbonate + 3 H(+) = NH4(+) + 2 CO2</text>
        <dbReference type="Rhea" id="RHEA:11120"/>
        <dbReference type="ChEBI" id="CHEBI:15378"/>
        <dbReference type="ChEBI" id="CHEBI:16526"/>
        <dbReference type="ChEBI" id="CHEBI:17544"/>
        <dbReference type="ChEBI" id="CHEBI:28938"/>
        <dbReference type="ChEBI" id="CHEBI:29195"/>
        <dbReference type="EC" id="4.2.1.104"/>
    </reaction>
</comment>
<dbReference type="InterPro" id="IPR019734">
    <property type="entry name" value="TPR_rpt"/>
</dbReference>
<dbReference type="PANTHER" id="PTHR34186:SF2">
    <property type="entry name" value="CYANATE HYDRATASE"/>
    <property type="match status" value="1"/>
</dbReference>
<dbReference type="Pfam" id="PF02560">
    <property type="entry name" value="Cyanate_lyase"/>
    <property type="match status" value="1"/>
</dbReference>
<keyword evidence="2 3" id="KW-0456">Lyase</keyword>
<dbReference type="Pfam" id="PF12830">
    <property type="entry name" value="Nipped-B_C"/>
    <property type="match status" value="1"/>
</dbReference>
<dbReference type="EMBL" id="LSRX01000833">
    <property type="protein sequence ID" value="OLP87966.1"/>
    <property type="molecule type" value="Genomic_DNA"/>
</dbReference>
<proteinExistence type="inferred from homology"/>
<feature type="region of interest" description="Disordered" evidence="5">
    <location>
        <begin position="2270"/>
        <end position="2309"/>
    </location>
</feature>
<comment type="function">
    <text evidence="1 3">Catalyzes the reaction of cyanate with bicarbonate to produce ammonia and carbon dioxide.</text>
</comment>
<protein>
    <recommendedName>
        <fullName evidence="3">Cyanate hydratase</fullName>
        <shortName evidence="3">Cyanase</shortName>
        <ecNumber evidence="3">4.2.1.104</ecNumber>
    </recommendedName>
    <alternativeName>
        <fullName evidence="3">Cyanate hydrolase</fullName>
    </alternativeName>
    <alternativeName>
        <fullName evidence="3">Cyanate lyase</fullName>
    </alternativeName>
</protein>
<feature type="compositionally biased region" description="Basic and acidic residues" evidence="5">
    <location>
        <begin position="292"/>
        <end position="314"/>
    </location>
</feature>
<keyword evidence="8" id="KW-1185">Reference proteome</keyword>
<dbReference type="InterPro" id="IPR011990">
    <property type="entry name" value="TPR-like_helical_dom_sf"/>
</dbReference>
<evidence type="ECO:0000313" key="7">
    <source>
        <dbReference type="EMBL" id="OLP87966.1"/>
    </source>
</evidence>
<dbReference type="Gene3D" id="1.25.40.10">
    <property type="entry name" value="Tetratricopeptide repeat domain"/>
    <property type="match status" value="1"/>
</dbReference>
<dbReference type="GO" id="GO:0003677">
    <property type="term" value="F:DNA binding"/>
    <property type="evidence" value="ECO:0007669"/>
    <property type="project" value="InterPro"/>
</dbReference>
<dbReference type="SUPFAM" id="SSF55234">
    <property type="entry name" value="Cyanase C-terminal domain"/>
    <property type="match status" value="1"/>
</dbReference>
<feature type="compositionally biased region" description="Basic and acidic residues" evidence="5">
    <location>
        <begin position="516"/>
        <end position="543"/>
    </location>
</feature>
<feature type="active site" evidence="3">
    <location>
        <position position="1102"/>
    </location>
</feature>
<comment type="caution">
    <text evidence="7">The sequence shown here is derived from an EMBL/GenBank/DDBJ whole genome shotgun (WGS) entry which is preliminary data.</text>
</comment>
<name>A0A1Q9CYI1_SYMMI</name>
<feature type="region of interest" description="Disordered" evidence="5">
    <location>
        <begin position="266"/>
        <end position="576"/>
    </location>
</feature>
<feature type="compositionally biased region" description="Basic residues" evidence="5">
    <location>
        <begin position="2699"/>
        <end position="2708"/>
    </location>
</feature>
<evidence type="ECO:0000256" key="4">
    <source>
        <dbReference type="PROSITE-ProRule" id="PRU00339"/>
    </source>
</evidence>
<feature type="compositionally biased region" description="Basic and acidic residues" evidence="5">
    <location>
        <begin position="376"/>
        <end position="398"/>
    </location>
</feature>
<evidence type="ECO:0000256" key="1">
    <source>
        <dbReference type="ARBA" id="ARBA00003561"/>
    </source>
</evidence>
<feature type="repeat" description="TPR" evidence="4">
    <location>
        <begin position="1591"/>
        <end position="1624"/>
    </location>
</feature>
<dbReference type="InterPro" id="IPR008076">
    <property type="entry name" value="Cyanase"/>
</dbReference>
<organism evidence="7 8">
    <name type="scientific">Symbiodinium microadriaticum</name>
    <name type="common">Dinoflagellate</name>
    <name type="synonym">Zooxanthella microadriatica</name>
    <dbReference type="NCBI Taxonomy" id="2951"/>
    <lineage>
        <taxon>Eukaryota</taxon>
        <taxon>Sar</taxon>
        <taxon>Alveolata</taxon>
        <taxon>Dinophyceae</taxon>
        <taxon>Suessiales</taxon>
        <taxon>Symbiodiniaceae</taxon>
        <taxon>Symbiodinium</taxon>
    </lineage>
</organism>
<feature type="compositionally biased region" description="Basic and acidic residues" evidence="5">
    <location>
        <begin position="432"/>
        <end position="454"/>
    </location>
</feature>
<gene>
    <name evidence="7" type="primary">CYN</name>
    <name evidence="7" type="ORF">AK812_SmicGene30739</name>
</gene>
<sequence length="2757" mass="308702">MSAPSPDSSVTGVGGEEILCRALQELGFGIQRNLILRKDNGQEADADTQLRWHKQVDAWKYFAALQAWHFSRAYRAWSAWQQKYAPNVAAGQVQLLMGQASQWDLRSFTEIDLVIKLPAAEECEMSANFPTPFSLYRAAAGSTYLSGRDFRQLFTCEFLVESTLASGSDVDKSAKLRTLNSLAQLRGRNEGIALFFNGCEPGSPPARDIPPGTLVIYFAQSATLTFPDRLKGRKLERKEQELKESKRKQEELEKEDRLKGRKLERKEQELKESKRKQEELEKEDRLKGRKLERKEQELKESKRKQEELEKEDRLKGRKLERKEQELKESKRKQEELEKEDRLKGRKLERKEQELKESKRKQEELEKEDRLKGRKLERKEQELKESKRKQEELEKEDRLKGRKLERKEQELKESKRKQEELEKEDRLKGRKLERKEQELKESKRKQEELEKEDRLKGRKLERKEQELKESKRKQEELEKEDRLKGRKLERKEQELKESKRKQEELEKEDRLKGRKLERKEQELKESKRKQEELEKEDTRLRRDDDDAATQAEAGGIEDTRKEDIAPGFYGDEATRTSQNQKVHDYGDIFWLSARSNKTESHVERMARAGLQKAADGLPEMDRLLAEGLPKAVEQFVGSLRKLQSRDDLLNSAVPLEPAKNLRQVVWHFRDLSWRTAVHPEQATKLGEALAEPLKIIQAISVLIEGMDLQSLIRGESPDNLAGALLLGLENWTLYCVLASSYGVPHKLVIEEVTAGILKSLKEMLRQIIGPLQASESDRSKKAPGEGQAGDLPFSAEHASALCTSVAELLQALHEFLSRHRLAEDQLHQLIHIALSIFFLGEPNFRLCAAAEEVLVTIFSRHEALRSSVLQEFLSRAPRLPTGKRAKKFQMPATEESGAYGLSTWTHLLLRLCQSACLPLREPIGSDVDFESVVECRPAAQSVISQLVAGLLQRLVLSRSKDEEARLIMEDFTDEVFSAAFKPMWPGALALLRQMVQQLIAFLQEKKQAGDITVREFTLKLLLLVAKEASGKSFDEIATGLGLTNAYTANMFFNQAQLKGHAAKKLKELVPKISDEDLATMQRPPMRSFDPAILQEPNVYRTYEAVTHYGEAIKALINEQCGDGIMSAIDFYLDVGTTTGKKGEKRVVITMNGKFLPHVEQITSDNTGVRGFVSSSCPGLRLRPLAREAEANSRHRRTPADTGGPRSRAEIRLWHHATQSSQARVELPQWTEPPEEVAKHAKEGRLLQHIALRVSLEDGRDMPWSEAARIVEAWDAELFLSKGAGDEQAQGLTSLSDDIVFLHLTLAFLSDECTAPLLLPPMGTESSAAAPAAPLSAAVFGAGHPVHAWSFLVCDCAEAASPSEDAASRRRGSMTPLQRFLASAWCSPTLVCDTASWRMGGRRVLLPYTVYKVYRQLRSQELDGLRKAALDCIVMQANSPMASLRKTAMRALSDLVDMDISVLSLRAVEETVDMRLRDESSWVRQVSLDLLGRILEGSLAEGSGEAGSKRASAEGSHGGSDASARDMLLRFHKTVRGLRCAFVLSGAPSTWTRTRRTQRPARGDDEGVLDGTFKEVAQNLIDSMPLPAEEKEAHEAYRMGLSAQSDGDLKEAVRWYARALKLESDPSERGYILYNLGIVFADNGEFTKAAKYYLMAVDQNYQLFSAWNNLGVMYHAQGVKAERDLRYDRADALYEKAAEYWNRACNLAPGQYGDAERWLLDTGRAQGEWLQSDTKWKAALFVVSLLHGDGQCAICLGCMRVNDTAVIVRRQATKILSAFVLNHPDHPDVVPVTLDLLRRSTDSEALRNLVLGTFELLWFMDDEPTPEAARQLCRVVDASRSMVAAVGDVLQELLRRFRKSIGSRKNSKGYEFAIRRWTTLILNEFVRTKCGYGSETPPFKKAKGPKIELQAAESAEEQWLMRRSLLSTLEAFSVTQPKDLLVHLRPLTIYLALEDDSPPEDQWVAIKVCRILASVLPYVAERRGLMDHRQVQVDLQALIRNQPSSGVHEAVRCLCLVVKFVTGDLAQIISHLNVAVPSLSRLCTSAEQKPGSLERIQLLYMSRQAWVLASIMECLNIDDYVQIEGLSAEEQPKRRLLPRSDLKFEFLGDSVASTVLDLLLRLNAIGEPQLRAVAASCMGFFLKGHRGFTKDRRVVELLSSALSSSDLLLCRKALETLSALLSHFRSEADRESKAGAADFADSRDGRVAGTSQSGHSLVALQGPSSQRSASAKAGSAAVEASSKTNSAIEAAQPLAAFADVVLSHITLAGSVGPAAGVPSPKKSQSTKRGRSVPETEEENDQGSPQDTEKAEGVLRVRVEALSVVRHLHQQGLVNPMAVLPKVFALTFAGDPRLSEATAMLKEMLELRPSLLLNRLDEAFREAFLALLSAATAVRLGEAVVPQQLLGLGDVYMERFRKQKTLRDTFLRKALRELQRLQTNRSEERFAELAALGVVGVEDAGGSSATRKAGSRGPGRIPLRQQQQLLYAQFLASAVTSLPFAFENEPLLVVFECNHHLALHAGALLASADGTAGIVKEKEMLSPEQVFTEALSIVSCVVLKTVLRREYNLSSEQCATFNPKELRQERIKAFPTGGFGRGEDGQTPARNRFPANEWLEKISPLIENFGRPEEMISYIRTITDADPWDDSRSRHEAKLDVLEGRRGRKGKAAKGGKNELKASKVKKAEPPAARGRGRGRGEQKGNIKKKGRRKQGMCDSEDDSDWEEPGARKRPRVQAQEPAEADDGAAQEDSEEELEAEDAD</sequence>
<feature type="compositionally biased region" description="Acidic residues" evidence="5">
    <location>
        <begin position="2712"/>
        <end position="2721"/>
    </location>
</feature>
<feature type="domain" description="Cyanate lyase C-terminal" evidence="6">
    <location>
        <begin position="1086"/>
        <end position="1159"/>
    </location>
</feature>
<dbReference type="EC" id="4.2.1.104" evidence="3"/>
<keyword evidence="4" id="KW-0802">TPR repeat</keyword>
<evidence type="ECO:0000256" key="5">
    <source>
        <dbReference type="SAM" id="MobiDB-lite"/>
    </source>
</evidence>
<evidence type="ECO:0000256" key="3">
    <source>
        <dbReference type="HAMAP-Rule" id="MF_03139"/>
    </source>
</evidence>
<feature type="region of interest" description="Disordered" evidence="5">
    <location>
        <begin position="1500"/>
        <end position="1520"/>
    </location>
</feature>
<dbReference type="SUPFAM" id="SSF48452">
    <property type="entry name" value="TPR-like"/>
    <property type="match status" value="1"/>
</dbReference>
<dbReference type="PRINTS" id="PR01693">
    <property type="entry name" value="CYANASE"/>
</dbReference>